<sequence>MSKNITITYELSPPADTPAPSLDKSRTLDFAVPEKTELKAYYSGVREAIEKARNAVGEELTVWRDAVGSRELTREPKVVKKDDDEDDGEEDDEEE</sequence>
<evidence type="ECO:0008006" key="4">
    <source>
        <dbReference type="Google" id="ProtNLM"/>
    </source>
</evidence>
<reference evidence="2 3" key="1">
    <citation type="journal article" date="2014" name="PLoS Genet.">
        <title>Analysis of the Phlebiopsis gigantea genome, transcriptome and secretome provides insight into its pioneer colonization strategies of wood.</title>
        <authorList>
            <person name="Hori C."/>
            <person name="Ishida T."/>
            <person name="Igarashi K."/>
            <person name="Samejima M."/>
            <person name="Suzuki H."/>
            <person name="Master E."/>
            <person name="Ferreira P."/>
            <person name="Ruiz-Duenas F.J."/>
            <person name="Held B."/>
            <person name="Canessa P."/>
            <person name="Larrondo L.F."/>
            <person name="Schmoll M."/>
            <person name="Druzhinina I.S."/>
            <person name="Kubicek C.P."/>
            <person name="Gaskell J.A."/>
            <person name="Kersten P."/>
            <person name="St John F."/>
            <person name="Glasner J."/>
            <person name="Sabat G."/>
            <person name="Splinter BonDurant S."/>
            <person name="Syed K."/>
            <person name="Yadav J."/>
            <person name="Mgbeahuruike A.C."/>
            <person name="Kovalchuk A."/>
            <person name="Asiegbu F.O."/>
            <person name="Lackner G."/>
            <person name="Hoffmeister D."/>
            <person name="Rencoret J."/>
            <person name="Gutierrez A."/>
            <person name="Sun H."/>
            <person name="Lindquist E."/>
            <person name="Barry K."/>
            <person name="Riley R."/>
            <person name="Grigoriev I.V."/>
            <person name="Henrissat B."/>
            <person name="Kues U."/>
            <person name="Berka R.M."/>
            <person name="Martinez A.T."/>
            <person name="Covert S.F."/>
            <person name="Blanchette R.A."/>
            <person name="Cullen D."/>
        </authorList>
    </citation>
    <scope>NUCLEOTIDE SEQUENCE [LARGE SCALE GENOMIC DNA]</scope>
    <source>
        <strain evidence="2 3">11061_1 CR5-6</strain>
    </source>
</reference>
<gene>
    <name evidence="2" type="ORF">PHLGIDRAFT_112006</name>
</gene>
<feature type="compositionally biased region" description="Basic and acidic residues" evidence="1">
    <location>
        <begin position="71"/>
        <end position="82"/>
    </location>
</feature>
<proteinExistence type="predicted"/>
<feature type="region of interest" description="Disordered" evidence="1">
    <location>
        <begin position="71"/>
        <end position="95"/>
    </location>
</feature>
<accession>A0A0C3S3M1</accession>
<keyword evidence="3" id="KW-1185">Reference proteome</keyword>
<feature type="compositionally biased region" description="Acidic residues" evidence="1">
    <location>
        <begin position="83"/>
        <end position="95"/>
    </location>
</feature>
<organism evidence="2 3">
    <name type="scientific">Phlebiopsis gigantea (strain 11061_1 CR5-6)</name>
    <name type="common">White-rot fungus</name>
    <name type="synonym">Peniophora gigantea</name>
    <dbReference type="NCBI Taxonomy" id="745531"/>
    <lineage>
        <taxon>Eukaryota</taxon>
        <taxon>Fungi</taxon>
        <taxon>Dikarya</taxon>
        <taxon>Basidiomycota</taxon>
        <taxon>Agaricomycotina</taxon>
        <taxon>Agaricomycetes</taxon>
        <taxon>Polyporales</taxon>
        <taxon>Phanerochaetaceae</taxon>
        <taxon>Phlebiopsis</taxon>
    </lineage>
</organism>
<dbReference type="Proteomes" id="UP000053257">
    <property type="component" value="Unassembled WGS sequence"/>
</dbReference>
<dbReference type="EMBL" id="KN840671">
    <property type="protein sequence ID" value="KIP02495.1"/>
    <property type="molecule type" value="Genomic_DNA"/>
</dbReference>
<dbReference type="OrthoDB" id="2553859at2759"/>
<protein>
    <recommendedName>
        <fullName evidence="4">EKC/KEOPS complex subunit GON7</fullName>
    </recommendedName>
</protein>
<name>A0A0C3S3M1_PHLG1</name>
<dbReference type="AlphaFoldDB" id="A0A0C3S3M1"/>
<evidence type="ECO:0000313" key="2">
    <source>
        <dbReference type="EMBL" id="KIP02495.1"/>
    </source>
</evidence>
<evidence type="ECO:0000256" key="1">
    <source>
        <dbReference type="SAM" id="MobiDB-lite"/>
    </source>
</evidence>
<dbReference type="HOGENOM" id="CLU_148177_1_0_1"/>
<feature type="region of interest" description="Disordered" evidence="1">
    <location>
        <begin position="1"/>
        <end position="24"/>
    </location>
</feature>
<evidence type="ECO:0000313" key="3">
    <source>
        <dbReference type="Proteomes" id="UP000053257"/>
    </source>
</evidence>